<dbReference type="AlphaFoldDB" id="A0ABD2J1T3"/>
<evidence type="ECO:0000256" key="8">
    <source>
        <dbReference type="RuleBase" id="RU003857"/>
    </source>
</evidence>
<dbReference type="InterPro" id="IPR013099">
    <property type="entry name" value="K_chnl_dom"/>
</dbReference>
<feature type="domain" description="Potassium channel" evidence="11">
    <location>
        <begin position="390"/>
        <end position="468"/>
    </location>
</feature>
<feature type="transmembrane region" description="Helical" evidence="10">
    <location>
        <begin position="384"/>
        <end position="401"/>
    </location>
</feature>
<name>A0ABD2J1T3_9BILA</name>
<feature type="transmembrane region" description="Helical" evidence="10">
    <location>
        <begin position="272"/>
        <end position="290"/>
    </location>
</feature>
<evidence type="ECO:0000256" key="4">
    <source>
        <dbReference type="ARBA" id="ARBA00022989"/>
    </source>
</evidence>
<gene>
    <name evidence="12" type="ORF">niasHT_030488</name>
</gene>
<dbReference type="GO" id="GO:0016020">
    <property type="term" value="C:membrane"/>
    <property type="evidence" value="ECO:0007669"/>
    <property type="project" value="UniProtKB-SubCell"/>
</dbReference>
<accession>A0ABD2J1T3</accession>
<evidence type="ECO:0000256" key="7">
    <source>
        <dbReference type="ARBA" id="ARBA00023303"/>
    </source>
</evidence>
<feature type="region of interest" description="Disordered" evidence="9">
    <location>
        <begin position="351"/>
        <end position="371"/>
    </location>
</feature>
<dbReference type="GO" id="GO:0034220">
    <property type="term" value="P:monoatomic ion transmembrane transport"/>
    <property type="evidence" value="ECO:0007669"/>
    <property type="project" value="UniProtKB-KW"/>
</dbReference>
<keyword evidence="6 10" id="KW-0472">Membrane</keyword>
<sequence>MSHRPKQPTIVVGPIVRATSREGKKTPKIGPLGQQKNGRVTGNNNKGGTAAAGGAVGGGHLTPRRQWRQFIGQLFRMDDAASAAEAAPGAQSGEAHAAGIAYKIRLAVPHVLIFSTTILYNLFGALAFQSLERPFELAHLQKHSLAISQAQVPSVPSHRICPFSSILWHFSHLPNFGISQNALLRLGLSSASNASSFAADDSAFNVTLMVTIDELIRVSMDAFEEGIRADEILLAGASHGNWQNLALSSVDGSPLGHWSSDQQQYHQHKSKWNFHSSLFFTTTLLTSIGYGNLVPISPFGRLFCIFYALFGIPLTLITIADVSKFFADIILWSGEWLEDGLETVFKKEQTDEERERRMERQKRRREQHEEGEQFLRVPGPYTKMFVLSLLLFYMLSMAVLFTRLQHGWNLLDSLYFTLITLVTIGFGDFCPPSNIAEGGDSANHYGGWILFILVGLTLCTLTVDLVGSSYIDRIHTLGRSFRLGSFLTILKLGRAECASSDSARLLRQLNSGAYIPPDLKLIPYIDALIRSRSSAETLLLSGDGRGNGDKGNANGGNGGAIGNYGV</sequence>
<evidence type="ECO:0000256" key="2">
    <source>
        <dbReference type="ARBA" id="ARBA00022448"/>
    </source>
</evidence>
<keyword evidence="4 10" id="KW-1133">Transmembrane helix</keyword>
<feature type="compositionally biased region" description="Low complexity" evidence="9">
    <location>
        <begin position="40"/>
        <end position="49"/>
    </location>
</feature>
<evidence type="ECO:0000313" key="12">
    <source>
        <dbReference type="EMBL" id="KAL3086064.1"/>
    </source>
</evidence>
<evidence type="ECO:0000313" key="13">
    <source>
        <dbReference type="Proteomes" id="UP001620626"/>
    </source>
</evidence>
<keyword evidence="13" id="KW-1185">Reference proteome</keyword>
<reference evidence="12 13" key="1">
    <citation type="submission" date="2024-10" db="EMBL/GenBank/DDBJ databases">
        <authorList>
            <person name="Kim D."/>
        </authorList>
    </citation>
    <scope>NUCLEOTIDE SEQUENCE [LARGE SCALE GENOMIC DNA]</scope>
    <source>
        <strain evidence="12">BH-2024</strain>
    </source>
</reference>
<keyword evidence="2 8" id="KW-0813">Transport</keyword>
<keyword evidence="3 8" id="KW-0812">Transmembrane</keyword>
<dbReference type="EMBL" id="JBICBT010001050">
    <property type="protein sequence ID" value="KAL3086064.1"/>
    <property type="molecule type" value="Genomic_DNA"/>
</dbReference>
<comment type="similarity">
    <text evidence="8">Belongs to the two pore domain potassium channel (TC 1.A.1.8) family.</text>
</comment>
<feature type="domain" description="Potassium channel" evidence="11">
    <location>
        <begin position="269"/>
        <end position="326"/>
    </location>
</feature>
<dbReference type="PANTHER" id="PTHR11003:SF156">
    <property type="entry name" value="POTASSIUM CHANNEL DOMAIN-CONTAINING PROTEIN"/>
    <property type="match status" value="1"/>
</dbReference>
<dbReference type="PRINTS" id="PR01333">
    <property type="entry name" value="2POREKCHANEL"/>
</dbReference>
<dbReference type="Proteomes" id="UP001620626">
    <property type="component" value="Unassembled WGS sequence"/>
</dbReference>
<keyword evidence="7 8" id="KW-0407">Ion channel</keyword>
<comment type="caution">
    <text evidence="12">The sequence shown here is derived from an EMBL/GenBank/DDBJ whole genome shotgun (WGS) entry which is preliminary data.</text>
</comment>
<evidence type="ECO:0000259" key="11">
    <source>
        <dbReference type="Pfam" id="PF07885"/>
    </source>
</evidence>
<dbReference type="Pfam" id="PF07885">
    <property type="entry name" value="Ion_trans_2"/>
    <property type="match status" value="2"/>
</dbReference>
<evidence type="ECO:0000256" key="3">
    <source>
        <dbReference type="ARBA" id="ARBA00022692"/>
    </source>
</evidence>
<feature type="region of interest" description="Disordered" evidence="9">
    <location>
        <begin position="20"/>
        <end position="58"/>
    </location>
</feature>
<dbReference type="Gene3D" id="1.10.287.70">
    <property type="match status" value="1"/>
</dbReference>
<evidence type="ECO:0000256" key="1">
    <source>
        <dbReference type="ARBA" id="ARBA00004141"/>
    </source>
</evidence>
<dbReference type="InterPro" id="IPR003280">
    <property type="entry name" value="2pore_dom_K_chnl"/>
</dbReference>
<evidence type="ECO:0000256" key="6">
    <source>
        <dbReference type="ARBA" id="ARBA00023136"/>
    </source>
</evidence>
<feature type="transmembrane region" description="Helical" evidence="10">
    <location>
        <begin position="302"/>
        <end position="320"/>
    </location>
</feature>
<comment type="subcellular location">
    <subcellularLocation>
        <location evidence="1">Membrane</location>
        <topology evidence="1">Multi-pass membrane protein</topology>
    </subcellularLocation>
</comment>
<evidence type="ECO:0000256" key="9">
    <source>
        <dbReference type="SAM" id="MobiDB-lite"/>
    </source>
</evidence>
<feature type="transmembrane region" description="Helical" evidence="10">
    <location>
        <begin position="447"/>
        <end position="471"/>
    </location>
</feature>
<proteinExistence type="inferred from homology"/>
<keyword evidence="5 8" id="KW-0406">Ion transport</keyword>
<dbReference type="SUPFAM" id="SSF81324">
    <property type="entry name" value="Voltage-gated potassium channels"/>
    <property type="match status" value="2"/>
</dbReference>
<protein>
    <recommendedName>
        <fullName evidence="11">Potassium channel domain-containing protein</fullName>
    </recommendedName>
</protein>
<organism evidence="12 13">
    <name type="scientific">Heterodera trifolii</name>
    <dbReference type="NCBI Taxonomy" id="157864"/>
    <lineage>
        <taxon>Eukaryota</taxon>
        <taxon>Metazoa</taxon>
        <taxon>Ecdysozoa</taxon>
        <taxon>Nematoda</taxon>
        <taxon>Chromadorea</taxon>
        <taxon>Rhabditida</taxon>
        <taxon>Tylenchina</taxon>
        <taxon>Tylenchomorpha</taxon>
        <taxon>Tylenchoidea</taxon>
        <taxon>Heteroderidae</taxon>
        <taxon>Heteroderinae</taxon>
        <taxon>Heterodera</taxon>
    </lineage>
</organism>
<feature type="transmembrane region" description="Helical" evidence="10">
    <location>
        <begin position="408"/>
        <end position="427"/>
    </location>
</feature>
<evidence type="ECO:0000256" key="10">
    <source>
        <dbReference type="SAM" id="Phobius"/>
    </source>
</evidence>
<evidence type="ECO:0000256" key="5">
    <source>
        <dbReference type="ARBA" id="ARBA00023065"/>
    </source>
</evidence>
<dbReference type="PANTHER" id="PTHR11003">
    <property type="entry name" value="POTASSIUM CHANNEL, SUBFAMILY K"/>
    <property type="match status" value="1"/>
</dbReference>